<gene>
    <name evidence="6" type="ORF">NWFMUON74_15930</name>
</gene>
<proteinExistence type="predicted"/>
<dbReference type="GO" id="GO:0022857">
    <property type="term" value="F:transmembrane transporter activity"/>
    <property type="evidence" value="ECO:0007669"/>
    <property type="project" value="InterPro"/>
</dbReference>
<feature type="transmembrane region" description="Helical" evidence="5">
    <location>
        <begin position="308"/>
        <end position="336"/>
    </location>
</feature>
<organism evidence="6 7">
    <name type="scientific">Nocardia wallacei</name>
    <dbReference type="NCBI Taxonomy" id="480035"/>
    <lineage>
        <taxon>Bacteria</taxon>
        <taxon>Bacillati</taxon>
        <taxon>Actinomycetota</taxon>
        <taxon>Actinomycetes</taxon>
        <taxon>Mycobacteriales</taxon>
        <taxon>Nocardiaceae</taxon>
        <taxon>Nocardia</taxon>
    </lineage>
</organism>
<comment type="subcellular location">
    <subcellularLocation>
        <location evidence="1">Membrane</location>
        <topology evidence="1">Multi-pass membrane protein</topology>
    </subcellularLocation>
</comment>
<dbReference type="InterPro" id="IPR053153">
    <property type="entry name" value="APC_K+_Transporter"/>
</dbReference>
<keyword evidence="7" id="KW-1185">Reference proteome</keyword>
<feature type="transmembrane region" description="Helical" evidence="5">
    <location>
        <begin position="155"/>
        <end position="174"/>
    </location>
</feature>
<dbReference type="InterPro" id="IPR002293">
    <property type="entry name" value="AA/rel_permease1"/>
</dbReference>
<feature type="transmembrane region" description="Helical" evidence="5">
    <location>
        <begin position="33"/>
        <end position="54"/>
    </location>
</feature>
<keyword evidence="3 5" id="KW-1133">Transmembrane helix</keyword>
<evidence type="ECO:0000256" key="1">
    <source>
        <dbReference type="ARBA" id="ARBA00004141"/>
    </source>
</evidence>
<dbReference type="AlphaFoldDB" id="A0A7G1KFW9"/>
<sequence length="617" mass="65841">MIRRAPHPRDPDTPARGYRVRDRRLRRHHRGDAYRLTALGGLAALSPDALSSIAYGPEAIVSVLVSAGADAVRYTVPVAVAITVLLLVLVVSHRQVVAEFPDGGGSYAVAQREFRRPVSLLAAAALVIDYVLTVAVALAAGAAALGSLFPLIADHLLATELIALAALTAVNLVGIAESAKVLLAPAVLYVVVIGAIIVVGLLRAEPVATIGTPSVFHEVPGVLGPLLLLKAFSAGGSSVTGVEVVANSVPAFRAPAVRRAQRAEVALGLLLGVLLLGIAKVIATHHVLPRDGVTLLAQLAAAAFGTGVLFHVANLTVAGVLGLAANTSYGGLPVLLSRLADDHRMPHLFALRAERPVYRFGVAALGVLAALVLILVDARVDHLLPLYAVGVFIGFTISQTGLVRRRVRDHGRYWGWNVLLNGIGAALTALAAVVFFLERFTEGAWLLLFLVPALMLLFDRTEHYYREVAAELEMGTAIPAPRRDPARRTVVVVPVVAVSGLTRRALDAALSLGEQVHPIAVDIDPVTTARLVDQWHAWDPGLELEVLPSPRHGMVEPIVDYARRLTAPDLQVVVLLPRIEPRRRRYRILHNQRAPIIAEALDRHTDAIAATITMHLD</sequence>
<keyword evidence="4 5" id="KW-0472">Membrane</keyword>
<evidence type="ECO:0000256" key="3">
    <source>
        <dbReference type="ARBA" id="ARBA00022989"/>
    </source>
</evidence>
<dbReference type="Gene3D" id="1.20.1740.10">
    <property type="entry name" value="Amino acid/polyamine transporter I"/>
    <property type="match status" value="1"/>
</dbReference>
<feature type="transmembrane region" description="Helical" evidence="5">
    <location>
        <begin position="382"/>
        <end position="402"/>
    </location>
</feature>
<feature type="transmembrane region" description="Helical" evidence="5">
    <location>
        <begin position="414"/>
        <end position="437"/>
    </location>
</feature>
<feature type="transmembrane region" description="Helical" evidence="5">
    <location>
        <begin position="443"/>
        <end position="458"/>
    </location>
</feature>
<dbReference type="PANTHER" id="PTHR47704">
    <property type="entry name" value="POTASSIUM TRANSPORTER KIMA"/>
    <property type="match status" value="1"/>
</dbReference>
<dbReference type="GO" id="GO:0016020">
    <property type="term" value="C:membrane"/>
    <property type="evidence" value="ECO:0007669"/>
    <property type="project" value="UniProtKB-SubCell"/>
</dbReference>
<evidence type="ECO:0000313" key="7">
    <source>
        <dbReference type="Proteomes" id="UP000516173"/>
    </source>
</evidence>
<feature type="transmembrane region" description="Helical" evidence="5">
    <location>
        <begin position="357"/>
        <end position="376"/>
    </location>
</feature>
<evidence type="ECO:0000256" key="4">
    <source>
        <dbReference type="ARBA" id="ARBA00023136"/>
    </source>
</evidence>
<protein>
    <submittedName>
        <fullName evidence="6">Putative amino acid permease</fullName>
    </submittedName>
</protein>
<reference evidence="6 7" key="1">
    <citation type="submission" date="2020-08" db="EMBL/GenBank/DDBJ databases">
        <title>Genome Sequencing of Nocardia wallacei strain FMUON74 and assembly.</title>
        <authorList>
            <person name="Toyokawa M."/>
            <person name="Uesaka K."/>
        </authorList>
    </citation>
    <scope>NUCLEOTIDE SEQUENCE [LARGE SCALE GENOMIC DNA]</scope>
    <source>
        <strain evidence="6 7">FMUON74</strain>
    </source>
</reference>
<dbReference type="RefSeq" id="WP_197986983.1">
    <property type="nucleotide sequence ID" value="NZ_AP023396.1"/>
</dbReference>
<evidence type="ECO:0000256" key="2">
    <source>
        <dbReference type="ARBA" id="ARBA00022692"/>
    </source>
</evidence>
<feature type="transmembrane region" description="Helical" evidence="5">
    <location>
        <begin position="267"/>
        <end position="288"/>
    </location>
</feature>
<feature type="transmembrane region" description="Helical" evidence="5">
    <location>
        <begin position="74"/>
        <end position="91"/>
    </location>
</feature>
<dbReference type="EMBL" id="AP023396">
    <property type="protein sequence ID" value="BCK53821.1"/>
    <property type="molecule type" value="Genomic_DNA"/>
</dbReference>
<evidence type="ECO:0000313" key="6">
    <source>
        <dbReference type="EMBL" id="BCK53821.1"/>
    </source>
</evidence>
<accession>A0A7G1KFW9</accession>
<feature type="transmembrane region" description="Helical" evidence="5">
    <location>
        <begin position="181"/>
        <end position="202"/>
    </location>
</feature>
<keyword evidence="2 5" id="KW-0812">Transmembrane</keyword>
<feature type="transmembrane region" description="Helical" evidence="5">
    <location>
        <begin position="222"/>
        <end position="246"/>
    </location>
</feature>
<evidence type="ECO:0000256" key="5">
    <source>
        <dbReference type="SAM" id="Phobius"/>
    </source>
</evidence>
<dbReference type="Proteomes" id="UP000516173">
    <property type="component" value="Chromosome"/>
</dbReference>
<feature type="transmembrane region" description="Helical" evidence="5">
    <location>
        <begin position="120"/>
        <end position="149"/>
    </location>
</feature>
<dbReference type="KEGG" id="nwl:NWFMUON74_15930"/>
<name>A0A7G1KFW9_9NOCA</name>
<dbReference type="GeneID" id="80346183"/>
<dbReference type="PANTHER" id="PTHR47704:SF1">
    <property type="entry name" value="POTASSIUM TRANSPORTER KIMA"/>
    <property type="match status" value="1"/>
</dbReference>
<dbReference type="Pfam" id="PF13520">
    <property type="entry name" value="AA_permease_2"/>
    <property type="match status" value="1"/>
</dbReference>